<dbReference type="GO" id="GO:0008408">
    <property type="term" value="F:3'-5' exonuclease activity"/>
    <property type="evidence" value="ECO:0007669"/>
    <property type="project" value="TreeGrafter"/>
</dbReference>
<gene>
    <name evidence="2" type="primary">polC_2</name>
    <name evidence="2" type="ORF">NCTC13067_00902</name>
</gene>
<protein>
    <submittedName>
        <fullName evidence="2">DNA polymerase III polC-type</fullName>
        <ecNumber evidence="2">2.7.7.7</ecNumber>
    </submittedName>
</protein>
<name>A0A379E3D2_9BACT</name>
<dbReference type="EMBL" id="UGTM01000001">
    <property type="protein sequence ID" value="SUB87237.1"/>
    <property type="molecule type" value="Genomic_DNA"/>
</dbReference>
<dbReference type="Gene3D" id="3.30.420.10">
    <property type="entry name" value="Ribonuclease H-like superfamily/Ribonuclease H"/>
    <property type="match status" value="1"/>
</dbReference>
<dbReference type="AlphaFoldDB" id="A0A379E3D2"/>
<feature type="domain" description="Exonuclease" evidence="1">
    <location>
        <begin position="8"/>
        <end position="177"/>
    </location>
</feature>
<organism evidence="2 3">
    <name type="scientific">Prevotella denticola</name>
    <dbReference type="NCBI Taxonomy" id="28129"/>
    <lineage>
        <taxon>Bacteria</taxon>
        <taxon>Pseudomonadati</taxon>
        <taxon>Bacteroidota</taxon>
        <taxon>Bacteroidia</taxon>
        <taxon>Bacteroidales</taxon>
        <taxon>Prevotellaceae</taxon>
        <taxon>Prevotella</taxon>
    </lineage>
</organism>
<dbReference type="PANTHER" id="PTHR30231:SF41">
    <property type="entry name" value="DNA POLYMERASE III SUBUNIT EPSILON"/>
    <property type="match status" value="1"/>
</dbReference>
<proteinExistence type="predicted"/>
<evidence type="ECO:0000313" key="2">
    <source>
        <dbReference type="EMBL" id="SUB87237.1"/>
    </source>
</evidence>
<reference evidence="2 3" key="1">
    <citation type="submission" date="2018-06" db="EMBL/GenBank/DDBJ databases">
        <authorList>
            <consortium name="Pathogen Informatics"/>
            <person name="Doyle S."/>
        </authorList>
    </citation>
    <scope>NUCLEOTIDE SEQUENCE [LARGE SCALE GENOMIC DNA]</scope>
    <source>
        <strain evidence="2 3">NCTC13067</strain>
    </source>
</reference>
<dbReference type="SUPFAM" id="SSF53098">
    <property type="entry name" value="Ribonuclease H-like"/>
    <property type="match status" value="1"/>
</dbReference>
<dbReference type="GO" id="GO:0003676">
    <property type="term" value="F:nucleic acid binding"/>
    <property type="evidence" value="ECO:0007669"/>
    <property type="project" value="InterPro"/>
</dbReference>
<dbReference type="Pfam" id="PF00929">
    <property type="entry name" value="RNase_T"/>
    <property type="match status" value="1"/>
</dbReference>
<keyword evidence="2" id="KW-0548">Nucleotidyltransferase</keyword>
<dbReference type="PANTHER" id="PTHR30231">
    <property type="entry name" value="DNA POLYMERASE III SUBUNIT EPSILON"/>
    <property type="match status" value="1"/>
</dbReference>
<evidence type="ECO:0000313" key="3">
    <source>
        <dbReference type="Proteomes" id="UP000255469"/>
    </source>
</evidence>
<dbReference type="RefSeq" id="WP_025068102.1">
    <property type="nucleotide sequence ID" value="NZ_CAUVPN010000016.1"/>
</dbReference>
<dbReference type="Proteomes" id="UP000255469">
    <property type="component" value="Unassembled WGS sequence"/>
</dbReference>
<sequence>MKLNLTKPLVVFDLETTGLDLVNDRIIQISFIKVLPDGKEERENIFINPEKPIPTEVTQLTGISDKDVTDAPTFRQKAKELADRFTGCDFAGFNSNRFDVPMLAEEFLRAGVDFDFSKSRLIDAQNIYHKMERRNLAAAYKFYCGRKMEEDFEAHKADQDTEATWRVLQGELDMYSPDRQEEADRVLANDMDELAEFSRMNNFVDFAGRMVWKEMTDKDGNTLLDAAGRPRRHEVFNFGKYRGWDVAEVLHRDPGYYSWMLAGDFTYNTKQVLTRIRLREFNNK</sequence>
<dbReference type="InterPro" id="IPR046768">
    <property type="entry name" value="ExoX-like_C"/>
</dbReference>
<dbReference type="InterPro" id="IPR036397">
    <property type="entry name" value="RNaseH_sf"/>
</dbReference>
<dbReference type="GO" id="GO:0045004">
    <property type="term" value="P:DNA replication proofreading"/>
    <property type="evidence" value="ECO:0007669"/>
    <property type="project" value="TreeGrafter"/>
</dbReference>
<dbReference type="InterPro" id="IPR012337">
    <property type="entry name" value="RNaseH-like_sf"/>
</dbReference>
<dbReference type="EC" id="2.7.7.7" evidence="2"/>
<accession>A0A379E3D2</accession>
<dbReference type="GO" id="GO:0005829">
    <property type="term" value="C:cytosol"/>
    <property type="evidence" value="ECO:0007669"/>
    <property type="project" value="TreeGrafter"/>
</dbReference>
<dbReference type="InterPro" id="IPR013520">
    <property type="entry name" value="Ribonucl_H"/>
</dbReference>
<dbReference type="CDD" id="cd06127">
    <property type="entry name" value="DEDDh"/>
    <property type="match status" value="1"/>
</dbReference>
<dbReference type="GO" id="GO:0003887">
    <property type="term" value="F:DNA-directed DNA polymerase activity"/>
    <property type="evidence" value="ECO:0007669"/>
    <property type="project" value="UniProtKB-EC"/>
</dbReference>
<evidence type="ECO:0000259" key="1">
    <source>
        <dbReference type="SMART" id="SM00479"/>
    </source>
</evidence>
<dbReference type="SMART" id="SM00479">
    <property type="entry name" value="EXOIII"/>
    <property type="match status" value="1"/>
</dbReference>
<keyword evidence="2" id="KW-0808">Transferase</keyword>
<dbReference type="Pfam" id="PF20600">
    <property type="entry name" value="ExoX-like_C"/>
    <property type="match status" value="1"/>
</dbReference>